<feature type="compositionally biased region" description="Basic and acidic residues" evidence="5">
    <location>
        <begin position="60"/>
        <end position="82"/>
    </location>
</feature>
<gene>
    <name evidence="7" type="ORF">ELY37_08500</name>
</gene>
<dbReference type="InterPro" id="IPR036442">
    <property type="entry name" value="ProQ/FinO_sf"/>
</dbReference>
<dbReference type="OrthoDB" id="8421419at2"/>
<dbReference type="PANTHER" id="PTHR38106">
    <property type="entry name" value="RNA CHAPERONE PROQ"/>
    <property type="match status" value="1"/>
</dbReference>
<keyword evidence="4" id="KW-0175">Coiled coil</keyword>
<dbReference type="Pfam" id="PF04352">
    <property type="entry name" value="ProQ"/>
    <property type="match status" value="1"/>
</dbReference>
<dbReference type="Proteomes" id="UP000286912">
    <property type="component" value="Unassembled WGS sequence"/>
</dbReference>
<feature type="compositionally biased region" description="Basic and acidic residues" evidence="5">
    <location>
        <begin position="101"/>
        <end position="113"/>
    </location>
</feature>
<dbReference type="AlphaFoldDB" id="A0A3S0X102"/>
<feature type="region of interest" description="Disordered" evidence="5">
    <location>
        <begin position="197"/>
        <end position="285"/>
    </location>
</feature>
<feature type="compositionally biased region" description="Basic and acidic residues" evidence="5">
    <location>
        <begin position="233"/>
        <end position="276"/>
    </location>
</feature>
<evidence type="ECO:0000313" key="8">
    <source>
        <dbReference type="Proteomes" id="UP000286912"/>
    </source>
</evidence>
<evidence type="ECO:0000259" key="6">
    <source>
        <dbReference type="SMART" id="SM00945"/>
    </source>
</evidence>
<dbReference type="InterPro" id="IPR023529">
    <property type="entry name" value="ProQ"/>
</dbReference>
<dbReference type="SUPFAM" id="SSF48657">
    <property type="entry name" value="FinO-like"/>
    <property type="match status" value="1"/>
</dbReference>
<dbReference type="RefSeq" id="WP_126949310.1">
    <property type="nucleotide sequence ID" value="NZ_RZHD01000005.1"/>
</dbReference>
<evidence type="ECO:0000256" key="1">
    <source>
        <dbReference type="ARBA" id="ARBA00022490"/>
    </source>
</evidence>
<keyword evidence="3" id="KW-0143">Chaperone</keyword>
<dbReference type="GO" id="GO:0010608">
    <property type="term" value="P:post-transcriptional regulation of gene expression"/>
    <property type="evidence" value="ECO:0007669"/>
    <property type="project" value="InterPro"/>
</dbReference>
<name>A0A3S0X102_9GAMM</name>
<feature type="compositionally biased region" description="Polar residues" evidence="5">
    <location>
        <begin position="47"/>
        <end position="59"/>
    </location>
</feature>
<feature type="domain" description="ProQ/FinO" evidence="6">
    <location>
        <begin position="123"/>
        <end position="232"/>
    </location>
</feature>
<keyword evidence="1" id="KW-0963">Cytoplasm</keyword>
<organism evidence="7 8">
    <name type="scientific">Vreelandella populi</name>
    <dbReference type="NCBI Taxonomy" id="2498858"/>
    <lineage>
        <taxon>Bacteria</taxon>
        <taxon>Pseudomonadati</taxon>
        <taxon>Pseudomonadota</taxon>
        <taxon>Gammaproteobacteria</taxon>
        <taxon>Oceanospirillales</taxon>
        <taxon>Halomonadaceae</taxon>
        <taxon>Vreelandella</taxon>
    </lineage>
</organism>
<dbReference type="Gene3D" id="1.10.1710.10">
    <property type="entry name" value="ProQ/FinO domain"/>
    <property type="match status" value="1"/>
</dbReference>
<dbReference type="GO" id="GO:0033592">
    <property type="term" value="F:RNA strand annealing activity"/>
    <property type="evidence" value="ECO:0007669"/>
    <property type="project" value="InterPro"/>
</dbReference>
<evidence type="ECO:0000313" key="7">
    <source>
        <dbReference type="EMBL" id="RUR46027.1"/>
    </source>
</evidence>
<dbReference type="InterPro" id="IPR016103">
    <property type="entry name" value="ProQ/FinO"/>
</dbReference>
<dbReference type="EMBL" id="RZHD01000005">
    <property type="protein sequence ID" value="RUR46027.1"/>
    <property type="molecule type" value="Genomic_DNA"/>
</dbReference>
<dbReference type="GO" id="GO:0005829">
    <property type="term" value="C:cytosol"/>
    <property type="evidence" value="ECO:0007669"/>
    <property type="project" value="TreeGrafter"/>
</dbReference>
<evidence type="ECO:0000256" key="5">
    <source>
        <dbReference type="SAM" id="MobiDB-lite"/>
    </source>
</evidence>
<dbReference type="PANTHER" id="PTHR38106:SF1">
    <property type="entry name" value="RNA CHAPERONE PROQ"/>
    <property type="match status" value="1"/>
</dbReference>
<dbReference type="GO" id="GO:0034057">
    <property type="term" value="F:RNA strand-exchange activity"/>
    <property type="evidence" value="ECO:0007669"/>
    <property type="project" value="InterPro"/>
</dbReference>
<comment type="caution">
    <text evidence="7">The sequence shown here is derived from an EMBL/GenBank/DDBJ whole genome shotgun (WGS) entry which is preliminary data.</text>
</comment>
<feature type="coiled-coil region" evidence="4">
    <location>
        <begin position="2"/>
        <end position="36"/>
    </location>
</feature>
<protein>
    <submittedName>
        <fullName evidence="7">ABC transporter substrate-binding protein</fullName>
    </submittedName>
</protein>
<sequence length="285" mass="31988">MTASVMHLLDSLESRLEQAQAELHALRKENTQLKQQLVEQAVSLHETLNQPSASAQQVSDTERHDTKEHRTEVPKTAAHEPEASETEMPKAAAAGQEAEAEVQHATESERTPRPENVASAEKQSPPSPHSLLKEWYQRYPQAFFKGHTKPLKVGIHQDLAAREPWSGKLIRRALANYVNLPRYLKSVHEGVDRVDLDGQPAGKVDKEASLHANKKRNEKQGEVPPKGAKKVVKKEPPKEKARLAKPPEKPEPAESERKAIKKTEQEKSLSLEDKLKGLQQKFKSR</sequence>
<reference evidence="7 8" key="1">
    <citation type="submission" date="2018-12" db="EMBL/GenBank/DDBJ databases">
        <title>three novel Halomonas strain isolated from plants.</title>
        <authorList>
            <person name="Sun C."/>
        </authorList>
    </citation>
    <scope>NUCLEOTIDE SEQUENCE [LARGE SCALE GENOMIC DNA]</scope>
    <source>
        <strain evidence="7 8">RC</strain>
    </source>
</reference>
<keyword evidence="2" id="KW-0694">RNA-binding</keyword>
<feature type="region of interest" description="Disordered" evidence="5">
    <location>
        <begin position="47"/>
        <end position="130"/>
    </location>
</feature>
<evidence type="ECO:0000256" key="2">
    <source>
        <dbReference type="ARBA" id="ARBA00022884"/>
    </source>
</evidence>
<evidence type="ECO:0000256" key="4">
    <source>
        <dbReference type="SAM" id="Coils"/>
    </source>
</evidence>
<keyword evidence="8" id="KW-1185">Reference proteome</keyword>
<evidence type="ECO:0000256" key="3">
    <source>
        <dbReference type="ARBA" id="ARBA00023186"/>
    </source>
</evidence>
<dbReference type="SMART" id="SM00945">
    <property type="entry name" value="ProQ"/>
    <property type="match status" value="1"/>
</dbReference>
<accession>A0A3S0X102</accession>
<proteinExistence type="predicted"/>